<dbReference type="InterPro" id="IPR010629">
    <property type="entry name" value="Ins_allergen"/>
</dbReference>
<dbReference type="PROSITE" id="PS51257">
    <property type="entry name" value="PROKAR_LIPOPROTEIN"/>
    <property type="match status" value="1"/>
</dbReference>
<evidence type="ECO:0000256" key="2">
    <source>
        <dbReference type="SAM" id="SignalP"/>
    </source>
</evidence>
<organism evidence="3 4">
    <name type="scientific">Drosophila suzukii</name>
    <name type="common">Spotted-wing drosophila fruit fly</name>
    <dbReference type="NCBI Taxonomy" id="28584"/>
    <lineage>
        <taxon>Eukaryota</taxon>
        <taxon>Metazoa</taxon>
        <taxon>Ecdysozoa</taxon>
        <taxon>Arthropoda</taxon>
        <taxon>Hexapoda</taxon>
        <taxon>Insecta</taxon>
        <taxon>Pterygota</taxon>
        <taxon>Neoptera</taxon>
        <taxon>Endopterygota</taxon>
        <taxon>Diptera</taxon>
        <taxon>Brachycera</taxon>
        <taxon>Muscomorpha</taxon>
        <taxon>Ephydroidea</taxon>
        <taxon>Drosophilidae</taxon>
        <taxon>Drosophila</taxon>
        <taxon>Sophophora</taxon>
    </lineage>
</organism>
<keyword evidence="3" id="KW-1185">Reference proteome</keyword>
<evidence type="ECO:0000256" key="1">
    <source>
        <dbReference type="SAM" id="MobiDB-lite"/>
    </source>
</evidence>
<dbReference type="Pfam" id="PF06757">
    <property type="entry name" value="Ins_allergen_rp"/>
    <property type="match status" value="1"/>
</dbReference>
<accession>A0AB39Z3Q5</accession>
<evidence type="ECO:0000313" key="3">
    <source>
        <dbReference type="Proteomes" id="UP001652628"/>
    </source>
</evidence>
<dbReference type="Proteomes" id="UP001652628">
    <property type="component" value="Chromosome 2R"/>
</dbReference>
<dbReference type="GeneID" id="108008628"/>
<keyword evidence="2" id="KW-0732">Signal</keyword>
<dbReference type="PANTHER" id="PTHR21163">
    <property type="entry name" value="PROTEIN G12"/>
    <property type="match status" value="1"/>
</dbReference>
<reference evidence="4" key="1">
    <citation type="submission" date="2025-08" db="UniProtKB">
        <authorList>
            <consortium name="RefSeq"/>
        </authorList>
    </citation>
    <scope>IDENTIFICATION</scope>
</reference>
<feature type="signal peptide" evidence="2">
    <location>
        <begin position="1"/>
        <end position="24"/>
    </location>
</feature>
<protein>
    <submittedName>
        <fullName evidence="4">Uncharacterized protein</fullName>
    </submittedName>
</protein>
<proteinExistence type="predicted"/>
<feature type="compositionally biased region" description="Low complexity" evidence="1">
    <location>
        <begin position="40"/>
        <end position="53"/>
    </location>
</feature>
<feature type="chain" id="PRO_5046213808" evidence="2">
    <location>
        <begin position="25"/>
        <end position="244"/>
    </location>
</feature>
<dbReference type="PANTHER" id="PTHR21163:SF0">
    <property type="entry name" value="GH08205P-RELATED"/>
    <property type="match status" value="1"/>
</dbReference>
<gene>
    <name evidence="4" type="primary">LOC108008628</name>
</gene>
<dbReference type="RefSeq" id="XP_016927998.2">
    <property type="nucleotide sequence ID" value="XM_017072509.4"/>
</dbReference>
<name>A0AB39Z3Q5_DROSZ</name>
<feature type="region of interest" description="Disordered" evidence="1">
    <location>
        <begin position="34"/>
        <end position="56"/>
    </location>
</feature>
<dbReference type="AlphaFoldDB" id="A0AB39Z3Q5"/>
<evidence type="ECO:0000313" key="4">
    <source>
        <dbReference type="RefSeq" id="XP_016927998.2"/>
    </source>
</evidence>
<sequence length="244" mass="28154">MMMDLRNLTLLTVALAIFACHTFAHIQDSYEDSEEWCPPDDNNTNNNNTNNDQNKTDHDTSLCANFQHIRDLINQETLIELIEVHYNCDAKFRRAMRYYDTPGFVRVTQELTDTAAYQTVLRELESEHVDTGDIASVADIFYCIILPVQKPDRNCDCKAVKHHTFVGDLLNIMPHQAVHDYVAESRAQNTNFGNFTKAVVSQEFHATLKANIKKHDVVKPLRTLRKNGWNIPELLRAMLTIFQW</sequence>